<proteinExistence type="predicted"/>
<dbReference type="PANTHER" id="PTHR42208:SF1">
    <property type="entry name" value="HEAVY METAL TRANSPORTER"/>
    <property type="match status" value="1"/>
</dbReference>
<name>A0A401FS06_9BACT</name>
<keyword evidence="1" id="KW-0472">Membrane</keyword>
<dbReference type="EMBL" id="BEXT01000001">
    <property type="protein sequence ID" value="GBC59745.1"/>
    <property type="molecule type" value="Genomic_DNA"/>
</dbReference>
<feature type="transmembrane region" description="Helical" evidence="1">
    <location>
        <begin position="209"/>
        <end position="227"/>
    </location>
</feature>
<feature type="transmembrane region" description="Helical" evidence="1">
    <location>
        <begin position="57"/>
        <end position="81"/>
    </location>
</feature>
<feature type="transmembrane region" description="Helical" evidence="1">
    <location>
        <begin position="174"/>
        <end position="197"/>
    </location>
</feature>
<keyword evidence="1" id="KW-0812">Transmembrane</keyword>
<feature type="transmembrane region" description="Helical" evidence="1">
    <location>
        <begin position="135"/>
        <end position="154"/>
    </location>
</feature>
<dbReference type="Pfam" id="PF13386">
    <property type="entry name" value="DsbD_2"/>
    <property type="match status" value="1"/>
</dbReference>
<feature type="transmembrane region" description="Helical" evidence="1">
    <location>
        <begin position="6"/>
        <end position="36"/>
    </location>
</feature>
<evidence type="ECO:0000259" key="2">
    <source>
        <dbReference type="Pfam" id="PF13386"/>
    </source>
</evidence>
<dbReference type="PANTHER" id="PTHR42208">
    <property type="entry name" value="HEAVY METAL TRANSPORTER-RELATED"/>
    <property type="match status" value="1"/>
</dbReference>
<reference evidence="4" key="1">
    <citation type="submission" date="2017-11" db="EMBL/GenBank/DDBJ databases">
        <authorList>
            <person name="Watanabe M."/>
            <person name="Kojima H."/>
        </authorList>
    </citation>
    <scope>NUCLEOTIDE SEQUENCE [LARGE SCALE GENOMIC DNA]</scope>
    <source>
        <strain evidence="4">Tokyo 01</strain>
    </source>
</reference>
<comment type="caution">
    <text evidence="3">The sequence shown here is derived from an EMBL/GenBank/DDBJ whole genome shotgun (WGS) entry which is preliminary data.</text>
</comment>
<evidence type="ECO:0000256" key="1">
    <source>
        <dbReference type="SAM" id="Phobius"/>
    </source>
</evidence>
<feature type="transmembrane region" description="Helical" evidence="1">
    <location>
        <begin position="87"/>
        <end position="108"/>
    </location>
</feature>
<reference evidence="4" key="2">
    <citation type="submission" date="2019-01" db="EMBL/GenBank/DDBJ databases">
        <title>Genome sequence of Desulfonema ishimotonii strain Tokyo 01.</title>
        <authorList>
            <person name="Fukui M."/>
        </authorList>
    </citation>
    <scope>NUCLEOTIDE SEQUENCE [LARGE SCALE GENOMIC DNA]</scope>
    <source>
        <strain evidence="4">Tokyo 01</strain>
    </source>
</reference>
<sequence length="232" mass="24814">MLSTDTLSLFLLFLTTGFTIGFGHCIGMCGPVVVALSLNLGARKKRVPHLLYNCGRIVTYALLGGVMGLTGSFTTVAAHMAGFQKGVMIFSGVMITVMGFAMTGWVPLGRIFGDTCEATGFITRGFRFLTASKSAGAYFPLGLLLGFLPCGPVYTALLTVTRCSMEQRLPMDGFWLGMGLMATFGLGTVPALLLVGAMADMRFVRSRAMIYKAGAMLMIVAGIYFTVRGIQY</sequence>
<organism evidence="3 4">
    <name type="scientific">Desulfonema ishimotonii</name>
    <dbReference type="NCBI Taxonomy" id="45657"/>
    <lineage>
        <taxon>Bacteria</taxon>
        <taxon>Pseudomonadati</taxon>
        <taxon>Thermodesulfobacteriota</taxon>
        <taxon>Desulfobacteria</taxon>
        <taxon>Desulfobacterales</taxon>
        <taxon>Desulfococcaceae</taxon>
        <taxon>Desulfonema</taxon>
    </lineage>
</organism>
<dbReference type="RefSeq" id="WP_231714607.1">
    <property type="nucleotide sequence ID" value="NZ_BEXT01000001.1"/>
</dbReference>
<accession>A0A401FS06</accession>
<gene>
    <name evidence="3" type="ORF">DENIS_0686</name>
</gene>
<evidence type="ECO:0000313" key="3">
    <source>
        <dbReference type="EMBL" id="GBC59745.1"/>
    </source>
</evidence>
<keyword evidence="1" id="KW-1133">Transmembrane helix</keyword>
<feature type="domain" description="Urease accessory protein UreH-like transmembrane" evidence="2">
    <location>
        <begin position="13"/>
        <end position="224"/>
    </location>
</feature>
<protein>
    <recommendedName>
        <fullName evidence="2">Urease accessory protein UreH-like transmembrane domain-containing protein</fullName>
    </recommendedName>
</protein>
<evidence type="ECO:0000313" key="4">
    <source>
        <dbReference type="Proteomes" id="UP000288096"/>
    </source>
</evidence>
<dbReference type="Proteomes" id="UP000288096">
    <property type="component" value="Unassembled WGS sequence"/>
</dbReference>
<dbReference type="InterPro" id="IPR039447">
    <property type="entry name" value="UreH-like_TM_dom"/>
</dbReference>
<keyword evidence="4" id="KW-1185">Reference proteome</keyword>
<dbReference type="AlphaFoldDB" id="A0A401FS06"/>